<name>A0ABN9Q555_9DINO</name>
<keyword evidence="2" id="KW-1185">Reference proteome</keyword>
<dbReference type="EMBL" id="CAUYUJ010002224">
    <property type="protein sequence ID" value="CAK0799761.1"/>
    <property type="molecule type" value="Genomic_DNA"/>
</dbReference>
<proteinExistence type="predicted"/>
<evidence type="ECO:0000313" key="2">
    <source>
        <dbReference type="Proteomes" id="UP001189429"/>
    </source>
</evidence>
<sequence length="246" mass="27145">MSAASGLFRFVGFNPCAASRVARIADIVAEYPSHDAIVLGGTQLRSTGEHVEPERIVDSFRCYQFGYKRRPLVTPSCGITILLKKSRFQKHSVKIILPVPKQLWGRAECLLVRQQEQAFGIIGLYFPPRVSKTGQKQVYDKAVASLVAWLQSTLEFLDSKHALPLLYMDLNGGLRQSDDDYVAGEHGVGNPCPASAAIRLVLQAWDLSAANTFFPNQSRVAKFTLKAPGGSNYIRLYQPGTTGQLF</sequence>
<dbReference type="Proteomes" id="UP001189429">
    <property type="component" value="Unassembled WGS sequence"/>
</dbReference>
<accession>A0ABN9Q555</accession>
<comment type="caution">
    <text evidence="1">The sequence shown here is derived from an EMBL/GenBank/DDBJ whole genome shotgun (WGS) entry which is preliminary data.</text>
</comment>
<reference evidence="1" key="1">
    <citation type="submission" date="2023-10" db="EMBL/GenBank/DDBJ databases">
        <authorList>
            <person name="Chen Y."/>
            <person name="Shah S."/>
            <person name="Dougan E. K."/>
            <person name="Thang M."/>
            <person name="Chan C."/>
        </authorList>
    </citation>
    <scope>NUCLEOTIDE SEQUENCE [LARGE SCALE GENOMIC DNA]</scope>
</reference>
<gene>
    <name evidence="1" type="ORF">PCOR1329_LOCUS8105</name>
</gene>
<evidence type="ECO:0000313" key="1">
    <source>
        <dbReference type="EMBL" id="CAK0799761.1"/>
    </source>
</evidence>
<protein>
    <submittedName>
        <fullName evidence="1">Uncharacterized protein</fullName>
    </submittedName>
</protein>
<organism evidence="1 2">
    <name type="scientific">Prorocentrum cordatum</name>
    <dbReference type="NCBI Taxonomy" id="2364126"/>
    <lineage>
        <taxon>Eukaryota</taxon>
        <taxon>Sar</taxon>
        <taxon>Alveolata</taxon>
        <taxon>Dinophyceae</taxon>
        <taxon>Prorocentrales</taxon>
        <taxon>Prorocentraceae</taxon>
        <taxon>Prorocentrum</taxon>
    </lineage>
</organism>